<keyword evidence="3" id="KW-1185">Reference proteome</keyword>
<organism evidence="2 3">
    <name type="scientific">Hibiscus sabdariffa</name>
    <name type="common">roselle</name>
    <dbReference type="NCBI Taxonomy" id="183260"/>
    <lineage>
        <taxon>Eukaryota</taxon>
        <taxon>Viridiplantae</taxon>
        <taxon>Streptophyta</taxon>
        <taxon>Embryophyta</taxon>
        <taxon>Tracheophyta</taxon>
        <taxon>Spermatophyta</taxon>
        <taxon>Magnoliopsida</taxon>
        <taxon>eudicotyledons</taxon>
        <taxon>Gunneridae</taxon>
        <taxon>Pentapetalae</taxon>
        <taxon>rosids</taxon>
        <taxon>malvids</taxon>
        <taxon>Malvales</taxon>
        <taxon>Malvaceae</taxon>
        <taxon>Malvoideae</taxon>
        <taxon>Hibiscus</taxon>
    </lineage>
</organism>
<sequence>ISKGESQLSFEGNQDIHEAAIQRDEGQDISSPVAGICSTNQPGILKHKGVDEVMVRDKDRKSCVLKIKSNKPHDLDRGDDNGKPDNKSNTVKAKKLVINLGARKINNTNSPISDASSSQKEQDAILCNGVQDANQQRVDYKFMLDRSDNTAKSGIKVYHSKSRGVKIAGREGNVIKFGKIRSEFPELGSKVGEAKGSDGYEIDPLEQAHVASGEGINIIRLDAAVPSDEVSILGGNVKSGKRSEERADTYDESNEDYGHTPVLNSLPKDPKPSLKFKLKKPNLVNQNSNAHSEEEKSSIKGQRSKRQKPSSFVEKSLFNVDEDFDVTQTHQNSIMDGLMDASWILKKLGKDAIGKKVEIYQASDKSWHKGAVNDIIEGTSSVSVMLDDGRVKSLELGKQGIRFVLQKQKRQKF</sequence>
<comment type="caution">
    <text evidence="2">The sequence shown here is derived from an EMBL/GenBank/DDBJ whole genome shotgun (WGS) entry which is preliminary data.</text>
</comment>
<feature type="compositionally biased region" description="Polar residues" evidence="1">
    <location>
        <begin position="1"/>
        <end position="12"/>
    </location>
</feature>
<feature type="region of interest" description="Disordered" evidence="1">
    <location>
        <begin position="232"/>
        <end position="312"/>
    </location>
</feature>
<feature type="non-terminal residue" evidence="2">
    <location>
        <position position="1"/>
    </location>
</feature>
<evidence type="ECO:0000313" key="3">
    <source>
        <dbReference type="Proteomes" id="UP001396334"/>
    </source>
</evidence>
<evidence type="ECO:0000313" key="2">
    <source>
        <dbReference type="EMBL" id="KAK8486012.1"/>
    </source>
</evidence>
<protein>
    <submittedName>
        <fullName evidence="2">Uncharacterized protein</fullName>
    </submittedName>
</protein>
<reference evidence="2 3" key="1">
    <citation type="journal article" date="2024" name="G3 (Bethesda)">
        <title>Genome assembly of Hibiscus sabdariffa L. provides insights into metabolisms of medicinal natural products.</title>
        <authorList>
            <person name="Kim T."/>
        </authorList>
    </citation>
    <scope>NUCLEOTIDE SEQUENCE [LARGE SCALE GENOMIC DNA]</scope>
    <source>
        <strain evidence="2">TK-2024</strain>
        <tissue evidence="2">Old leaves</tissue>
    </source>
</reference>
<feature type="compositionally biased region" description="Basic and acidic residues" evidence="1">
    <location>
        <begin position="71"/>
        <end position="86"/>
    </location>
</feature>
<feature type="region of interest" description="Disordered" evidence="1">
    <location>
        <begin position="65"/>
        <end position="92"/>
    </location>
</feature>
<gene>
    <name evidence="2" type="ORF">V6N11_032990</name>
</gene>
<dbReference type="EMBL" id="JBBPBN010000460">
    <property type="protein sequence ID" value="KAK8486012.1"/>
    <property type="molecule type" value="Genomic_DNA"/>
</dbReference>
<evidence type="ECO:0000256" key="1">
    <source>
        <dbReference type="SAM" id="MobiDB-lite"/>
    </source>
</evidence>
<dbReference type="Proteomes" id="UP001396334">
    <property type="component" value="Unassembled WGS sequence"/>
</dbReference>
<name>A0ABR1ZZ79_9ROSI</name>
<feature type="region of interest" description="Disordered" evidence="1">
    <location>
        <begin position="1"/>
        <end position="43"/>
    </location>
</feature>
<feature type="compositionally biased region" description="Basic and acidic residues" evidence="1">
    <location>
        <begin position="14"/>
        <end position="26"/>
    </location>
</feature>
<proteinExistence type="predicted"/>
<accession>A0ABR1ZZ79</accession>